<accession>A0A4S2KM69</accession>
<dbReference type="Gene3D" id="3.30.710.10">
    <property type="entry name" value="Potassium Channel Kv1.1, Chain A"/>
    <property type="match status" value="1"/>
</dbReference>
<gene>
    <name evidence="2" type="ORF">DBV15_12927</name>
</gene>
<reference evidence="2 3" key="1">
    <citation type="journal article" date="2019" name="Philos. Trans. R. Soc. Lond., B, Biol. Sci.">
        <title>Ant behaviour and brain gene expression of defending hosts depend on the ecological success of the intruding social parasite.</title>
        <authorList>
            <person name="Kaur R."/>
            <person name="Stoldt M."/>
            <person name="Jongepier E."/>
            <person name="Feldmeyer B."/>
            <person name="Menzel F."/>
            <person name="Bornberg-Bauer E."/>
            <person name="Foitzik S."/>
        </authorList>
    </citation>
    <scope>NUCLEOTIDE SEQUENCE [LARGE SCALE GENOMIC DNA]</scope>
    <source>
        <tissue evidence="2">Whole body</tissue>
    </source>
</reference>
<keyword evidence="3" id="KW-1185">Reference proteome</keyword>
<dbReference type="SUPFAM" id="SSF54695">
    <property type="entry name" value="POZ domain"/>
    <property type="match status" value="1"/>
</dbReference>
<feature type="non-terminal residue" evidence="2">
    <location>
        <position position="135"/>
    </location>
</feature>
<dbReference type="InterPro" id="IPR011333">
    <property type="entry name" value="SKP1/BTB/POZ_sf"/>
</dbReference>
<organism evidence="2 3">
    <name type="scientific">Temnothorax longispinosus</name>
    <dbReference type="NCBI Taxonomy" id="300112"/>
    <lineage>
        <taxon>Eukaryota</taxon>
        <taxon>Metazoa</taxon>
        <taxon>Ecdysozoa</taxon>
        <taxon>Arthropoda</taxon>
        <taxon>Hexapoda</taxon>
        <taxon>Insecta</taxon>
        <taxon>Pterygota</taxon>
        <taxon>Neoptera</taxon>
        <taxon>Endopterygota</taxon>
        <taxon>Hymenoptera</taxon>
        <taxon>Apocrita</taxon>
        <taxon>Aculeata</taxon>
        <taxon>Formicoidea</taxon>
        <taxon>Formicidae</taxon>
        <taxon>Myrmicinae</taxon>
        <taxon>Temnothorax</taxon>
    </lineage>
</organism>
<evidence type="ECO:0000313" key="2">
    <source>
        <dbReference type="EMBL" id="TGZ50580.1"/>
    </source>
</evidence>
<dbReference type="PANTHER" id="PTHR24413">
    <property type="entry name" value="SPECKLE-TYPE POZ PROTEIN"/>
    <property type="match status" value="1"/>
</dbReference>
<dbReference type="CDD" id="cd14733">
    <property type="entry name" value="BACK"/>
    <property type="match status" value="1"/>
</dbReference>
<sequence>MTNELITDNELQKFKQILVFILTGSVEQCDYDMLKKLLTAADKYDVPTLKLTCEHYLLRYIKNAVELIQLALLSNTKFLETHLTTFIKFHIKKIKNTKELRSLSQEDLNKVLELIEKRETFESSIIQSFSSPPKT</sequence>
<proteinExistence type="predicted"/>
<dbReference type="Proteomes" id="UP000310200">
    <property type="component" value="Unassembled WGS sequence"/>
</dbReference>
<evidence type="ECO:0000259" key="1">
    <source>
        <dbReference type="Pfam" id="PF00651"/>
    </source>
</evidence>
<feature type="domain" description="BTB" evidence="1">
    <location>
        <begin position="6"/>
        <end position="58"/>
    </location>
</feature>
<dbReference type="Pfam" id="PF00651">
    <property type="entry name" value="BTB"/>
    <property type="match status" value="1"/>
</dbReference>
<protein>
    <recommendedName>
        <fullName evidence="1">BTB domain-containing protein</fullName>
    </recommendedName>
</protein>
<evidence type="ECO:0000313" key="3">
    <source>
        <dbReference type="Proteomes" id="UP000310200"/>
    </source>
</evidence>
<dbReference type="AlphaFoldDB" id="A0A4S2KM69"/>
<dbReference type="InterPro" id="IPR000210">
    <property type="entry name" value="BTB/POZ_dom"/>
</dbReference>
<dbReference type="STRING" id="300112.A0A4S2KM69"/>
<dbReference type="EMBL" id="QBLH01001927">
    <property type="protein sequence ID" value="TGZ50580.1"/>
    <property type="molecule type" value="Genomic_DNA"/>
</dbReference>
<comment type="caution">
    <text evidence="2">The sequence shown here is derived from an EMBL/GenBank/DDBJ whole genome shotgun (WGS) entry which is preliminary data.</text>
</comment>
<name>A0A4S2KM69_9HYME</name>